<keyword evidence="7 11" id="KW-0521">NADP</keyword>
<dbReference type="InterPro" id="IPR013328">
    <property type="entry name" value="6PGD_dom2"/>
</dbReference>
<evidence type="ECO:0000256" key="5">
    <source>
        <dbReference type="ARBA" id="ARBA00019465"/>
    </source>
</evidence>
<organism evidence="14 15">
    <name type="scientific">Halobacillus alkaliphilus</name>
    <dbReference type="NCBI Taxonomy" id="396056"/>
    <lineage>
        <taxon>Bacteria</taxon>
        <taxon>Bacillati</taxon>
        <taxon>Bacillota</taxon>
        <taxon>Bacilli</taxon>
        <taxon>Bacillales</taxon>
        <taxon>Bacillaceae</taxon>
        <taxon>Halobacillus</taxon>
    </lineage>
</organism>
<name>A0A1I2MYK8_9BACI</name>
<comment type="similarity">
    <text evidence="3 11">Belongs to the ketopantoate reductase family.</text>
</comment>
<dbReference type="UniPathway" id="UPA00028">
    <property type="reaction ID" value="UER00004"/>
</dbReference>
<dbReference type="RefSeq" id="WP_089751897.1">
    <property type="nucleotide sequence ID" value="NZ_FOOG01000015.1"/>
</dbReference>
<evidence type="ECO:0000256" key="3">
    <source>
        <dbReference type="ARBA" id="ARBA00007870"/>
    </source>
</evidence>
<evidence type="ECO:0000256" key="4">
    <source>
        <dbReference type="ARBA" id="ARBA00013014"/>
    </source>
</evidence>
<dbReference type="InterPro" id="IPR003710">
    <property type="entry name" value="ApbA"/>
</dbReference>
<evidence type="ECO:0000256" key="11">
    <source>
        <dbReference type="RuleBase" id="RU362068"/>
    </source>
</evidence>
<dbReference type="Pfam" id="PF08546">
    <property type="entry name" value="ApbA_C"/>
    <property type="match status" value="1"/>
</dbReference>
<keyword evidence="8 11" id="KW-0560">Oxidoreductase</keyword>
<dbReference type="AlphaFoldDB" id="A0A1I2MYK8"/>
<dbReference type="GO" id="GO:0005737">
    <property type="term" value="C:cytoplasm"/>
    <property type="evidence" value="ECO:0007669"/>
    <property type="project" value="TreeGrafter"/>
</dbReference>
<dbReference type="SUPFAM" id="SSF51735">
    <property type="entry name" value="NAD(P)-binding Rossmann-fold domains"/>
    <property type="match status" value="1"/>
</dbReference>
<evidence type="ECO:0000256" key="8">
    <source>
        <dbReference type="ARBA" id="ARBA00023002"/>
    </source>
</evidence>
<feature type="domain" description="Ketopantoate reductase C-terminal" evidence="13">
    <location>
        <begin position="170"/>
        <end position="284"/>
    </location>
</feature>
<dbReference type="GO" id="GO:0008677">
    <property type="term" value="F:2-dehydropantoate 2-reductase activity"/>
    <property type="evidence" value="ECO:0007669"/>
    <property type="project" value="UniProtKB-EC"/>
</dbReference>
<comment type="function">
    <text evidence="1 11">Catalyzes the NADPH-dependent reduction of ketopantoate into pantoic acid.</text>
</comment>
<gene>
    <name evidence="14" type="ORF">SAMN05216353_11517</name>
</gene>
<dbReference type="PANTHER" id="PTHR43765:SF2">
    <property type="entry name" value="2-DEHYDROPANTOATE 2-REDUCTASE"/>
    <property type="match status" value="1"/>
</dbReference>
<dbReference type="Gene3D" id="1.10.1040.10">
    <property type="entry name" value="N-(1-d-carboxylethyl)-l-norvaline Dehydrogenase, domain 2"/>
    <property type="match status" value="1"/>
</dbReference>
<evidence type="ECO:0000313" key="14">
    <source>
        <dbReference type="EMBL" id="SFF94406.1"/>
    </source>
</evidence>
<keyword evidence="15" id="KW-1185">Reference proteome</keyword>
<accession>A0A1I2MYK8</accession>
<dbReference type="EMBL" id="FOOG01000015">
    <property type="protein sequence ID" value="SFF94406.1"/>
    <property type="molecule type" value="Genomic_DNA"/>
</dbReference>
<evidence type="ECO:0000256" key="2">
    <source>
        <dbReference type="ARBA" id="ARBA00004994"/>
    </source>
</evidence>
<dbReference type="OrthoDB" id="9800163at2"/>
<dbReference type="NCBIfam" id="TIGR00745">
    <property type="entry name" value="apbA_panE"/>
    <property type="match status" value="1"/>
</dbReference>
<evidence type="ECO:0000259" key="12">
    <source>
        <dbReference type="Pfam" id="PF02558"/>
    </source>
</evidence>
<keyword evidence="6 11" id="KW-0566">Pantothenate biosynthesis</keyword>
<dbReference type="SUPFAM" id="SSF48179">
    <property type="entry name" value="6-phosphogluconate dehydrogenase C-terminal domain-like"/>
    <property type="match status" value="1"/>
</dbReference>
<dbReference type="GO" id="GO:0050661">
    <property type="term" value="F:NADP binding"/>
    <property type="evidence" value="ECO:0007669"/>
    <property type="project" value="TreeGrafter"/>
</dbReference>
<evidence type="ECO:0000256" key="9">
    <source>
        <dbReference type="ARBA" id="ARBA00032024"/>
    </source>
</evidence>
<evidence type="ECO:0000256" key="6">
    <source>
        <dbReference type="ARBA" id="ARBA00022655"/>
    </source>
</evidence>
<dbReference type="InterPro" id="IPR050838">
    <property type="entry name" value="Ketopantoate_reductase"/>
</dbReference>
<sequence>MDIGVIGGGSIGLLTAAYLGRNHEVHLYVRREMQRNHIEREGVHCDGLGESTRVRAHTIEEGVKNHNLLIIAVKQKDIDPLLNMTLPSNVPFLFLQNGMGHLERIKELRNICWLGVVEHGALRVDDTRVKHTGKGRMNLAALPSQEAGLQQIIKALHTEEFPVYFREDYEEMLASKLLINSVINPLTGIFQVRNGAVCSNNYIRSLAWRLCQEACMVLGRRVDEEWERVLSIAELTAENQSSMLKDLEDGRKTEIEAINEYLVKRSAHALPNHQFVVDAVHAIEVRNEGRPTER</sequence>
<dbReference type="GO" id="GO:0015940">
    <property type="term" value="P:pantothenate biosynthetic process"/>
    <property type="evidence" value="ECO:0007669"/>
    <property type="project" value="UniProtKB-UniPathway"/>
</dbReference>
<protein>
    <recommendedName>
        <fullName evidence="5 11">2-dehydropantoate 2-reductase</fullName>
        <ecNumber evidence="4 11">1.1.1.169</ecNumber>
    </recommendedName>
    <alternativeName>
        <fullName evidence="9 11">Ketopantoate reductase</fullName>
    </alternativeName>
</protein>
<reference evidence="15" key="1">
    <citation type="submission" date="2016-10" db="EMBL/GenBank/DDBJ databases">
        <authorList>
            <person name="Varghese N."/>
            <person name="Submissions S."/>
        </authorList>
    </citation>
    <scope>NUCLEOTIDE SEQUENCE [LARGE SCALE GENOMIC DNA]</scope>
    <source>
        <strain evidence="15">FP5</strain>
    </source>
</reference>
<dbReference type="InterPro" id="IPR013332">
    <property type="entry name" value="KPR_N"/>
</dbReference>
<evidence type="ECO:0000256" key="10">
    <source>
        <dbReference type="ARBA" id="ARBA00048793"/>
    </source>
</evidence>
<evidence type="ECO:0000256" key="1">
    <source>
        <dbReference type="ARBA" id="ARBA00002919"/>
    </source>
</evidence>
<dbReference type="InterPro" id="IPR036291">
    <property type="entry name" value="NAD(P)-bd_dom_sf"/>
</dbReference>
<evidence type="ECO:0000256" key="7">
    <source>
        <dbReference type="ARBA" id="ARBA00022857"/>
    </source>
</evidence>
<dbReference type="Proteomes" id="UP000198897">
    <property type="component" value="Unassembled WGS sequence"/>
</dbReference>
<dbReference type="Pfam" id="PF02558">
    <property type="entry name" value="ApbA"/>
    <property type="match status" value="1"/>
</dbReference>
<dbReference type="EC" id="1.1.1.169" evidence="4 11"/>
<comment type="catalytic activity">
    <reaction evidence="10 11">
        <text>(R)-pantoate + NADP(+) = 2-dehydropantoate + NADPH + H(+)</text>
        <dbReference type="Rhea" id="RHEA:16233"/>
        <dbReference type="ChEBI" id="CHEBI:11561"/>
        <dbReference type="ChEBI" id="CHEBI:15378"/>
        <dbReference type="ChEBI" id="CHEBI:15980"/>
        <dbReference type="ChEBI" id="CHEBI:57783"/>
        <dbReference type="ChEBI" id="CHEBI:58349"/>
        <dbReference type="EC" id="1.1.1.169"/>
    </reaction>
</comment>
<dbReference type="PANTHER" id="PTHR43765">
    <property type="entry name" value="2-DEHYDROPANTOATE 2-REDUCTASE-RELATED"/>
    <property type="match status" value="1"/>
</dbReference>
<evidence type="ECO:0000259" key="13">
    <source>
        <dbReference type="Pfam" id="PF08546"/>
    </source>
</evidence>
<evidence type="ECO:0000313" key="15">
    <source>
        <dbReference type="Proteomes" id="UP000198897"/>
    </source>
</evidence>
<dbReference type="InterPro" id="IPR013752">
    <property type="entry name" value="KPA_reductase"/>
</dbReference>
<dbReference type="InterPro" id="IPR008927">
    <property type="entry name" value="6-PGluconate_DH-like_C_sf"/>
</dbReference>
<comment type="pathway">
    <text evidence="2 11">Cofactor biosynthesis; (R)-pantothenate biosynthesis; (R)-pantoate from 3-methyl-2-oxobutanoate: step 2/2.</text>
</comment>
<proteinExistence type="inferred from homology"/>
<feature type="domain" description="Ketopantoate reductase N-terminal" evidence="12">
    <location>
        <begin position="3"/>
        <end position="142"/>
    </location>
</feature>
<dbReference type="Gene3D" id="3.40.50.720">
    <property type="entry name" value="NAD(P)-binding Rossmann-like Domain"/>
    <property type="match status" value="1"/>
</dbReference>